<dbReference type="Pfam" id="PF01535">
    <property type="entry name" value="PPR"/>
    <property type="match status" value="7"/>
</dbReference>
<dbReference type="InterPro" id="IPR046960">
    <property type="entry name" value="PPR_At4g14850-like_plant"/>
</dbReference>
<feature type="repeat" description="PPR" evidence="3">
    <location>
        <begin position="140"/>
        <end position="174"/>
    </location>
</feature>
<dbReference type="GO" id="GO:0003723">
    <property type="term" value="F:RNA binding"/>
    <property type="evidence" value="ECO:0007669"/>
    <property type="project" value="InterPro"/>
</dbReference>
<dbReference type="Gene3D" id="1.25.40.10">
    <property type="entry name" value="Tetratricopeptide repeat domain"/>
    <property type="match status" value="3"/>
</dbReference>
<comment type="caution">
    <text evidence="4">The sequence shown here is derived from an EMBL/GenBank/DDBJ whole genome shotgun (WGS) entry which is preliminary data.</text>
</comment>
<dbReference type="NCBIfam" id="TIGR00756">
    <property type="entry name" value="PPR"/>
    <property type="match status" value="6"/>
</dbReference>
<keyword evidence="2" id="KW-0809">Transit peptide</keyword>
<sequence length="461" mass="51703">MEPVIGKTPSNLLFLIHSFTRKRSLLLISPTTILFKSYAEICATLLRRCTTSSLPRLGRSLHGHVIHSGLLSDFSVSTKLLTFYSSLNLSVDRDRLFQESVAKRDSVFIPFSHNFMISQLLRSGDIDGACKVFDEMPERSPISWTAMVDGLMKCGRVREAMRLYRTSPFRTVCSSTAIISGFVSNELYKEALDFFCDLVASALLPNNVTFTCVIKACAESGRFDFAQSILGLVVKTNFENNVSVRNSLITLFLRMGDFSLAKRVFDKMPERDVISWTVALDVYTRMGQLENARELFEQMPERNEVSWSTMIARYDQSGNPVEALRLFKTMLLNEFIPNLSCLSSVLSSCATLGDFTLGCGVHCRALKSGLHDNVFVGSSVIDMYCKCGKSDYGRQVFDSLSIKSVVCWNCMVAGYCSDQKIKEAEKLFDKMPTRNVASWNAIISGYTQNELFVNALKDLII</sequence>
<dbReference type="EMBL" id="SWLB01000009">
    <property type="protein sequence ID" value="KAF3334694.1"/>
    <property type="molecule type" value="Genomic_DNA"/>
</dbReference>
<evidence type="ECO:0000256" key="3">
    <source>
        <dbReference type="PROSITE-ProRule" id="PRU00708"/>
    </source>
</evidence>
<evidence type="ECO:0000313" key="5">
    <source>
        <dbReference type="Proteomes" id="UP000623129"/>
    </source>
</evidence>
<name>A0A833VVC6_9POAL</name>
<evidence type="ECO:0000256" key="1">
    <source>
        <dbReference type="ARBA" id="ARBA00022737"/>
    </source>
</evidence>
<feature type="repeat" description="PPR" evidence="3">
    <location>
        <begin position="404"/>
        <end position="438"/>
    </location>
</feature>
<feature type="repeat" description="PPR" evidence="3">
    <location>
        <begin position="303"/>
        <end position="337"/>
    </location>
</feature>
<dbReference type="InterPro" id="IPR011990">
    <property type="entry name" value="TPR-like_helical_dom_sf"/>
</dbReference>
<evidence type="ECO:0000256" key="2">
    <source>
        <dbReference type="ARBA" id="ARBA00022946"/>
    </source>
</evidence>
<gene>
    <name evidence="4" type="ORF">FCM35_KLT21298</name>
</gene>
<keyword evidence="5" id="KW-1185">Reference proteome</keyword>
<proteinExistence type="predicted"/>
<dbReference type="Pfam" id="PF13041">
    <property type="entry name" value="PPR_2"/>
    <property type="match status" value="2"/>
</dbReference>
<dbReference type="AlphaFoldDB" id="A0A833VVC6"/>
<dbReference type="SUPFAM" id="SSF48452">
    <property type="entry name" value="TPR-like"/>
    <property type="match status" value="1"/>
</dbReference>
<dbReference type="Proteomes" id="UP000623129">
    <property type="component" value="Unassembled WGS sequence"/>
</dbReference>
<dbReference type="GO" id="GO:0009451">
    <property type="term" value="P:RNA modification"/>
    <property type="evidence" value="ECO:0007669"/>
    <property type="project" value="InterPro"/>
</dbReference>
<keyword evidence="1" id="KW-0677">Repeat</keyword>
<dbReference type="InterPro" id="IPR002885">
    <property type="entry name" value="PPR_rpt"/>
</dbReference>
<reference evidence="4" key="1">
    <citation type="submission" date="2020-01" db="EMBL/GenBank/DDBJ databases">
        <title>Genome sequence of Kobresia littledalei, the first chromosome-level genome in the family Cyperaceae.</title>
        <authorList>
            <person name="Qu G."/>
        </authorList>
    </citation>
    <scope>NUCLEOTIDE SEQUENCE</scope>
    <source>
        <strain evidence="4">C.B.Clarke</strain>
        <tissue evidence="4">Leaf</tissue>
    </source>
</reference>
<protein>
    <submittedName>
        <fullName evidence="4">Pentatricopeptide repeat-containing protein</fullName>
    </submittedName>
</protein>
<dbReference type="PROSITE" id="PS51375">
    <property type="entry name" value="PPR"/>
    <property type="match status" value="4"/>
</dbReference>
<evidence type="ECO:0000313" key="4">
    <source>
        <dbReference type="EMBL" id="KAF3334694.1"/>
    </source>
</evidence>
<feature type="repeat" description="PPR" evidence="3">
    <location>
        <begin position="272"/>
        <end position="302"/>
    </location>
</feature>
<dbReference type="OrthoDB" id="185373at2759"/>
<organism evidence="4 5">
    <name type="scientific">Carex littledalei</name>
    <dbReference type="NCBI Taxonomy" id="544730"/>
    <lineage>
        <taxon>Eukaryota</taxon>
        <taxon>Viridiplantae</taxon>
        <taxon>Streptophyta</taxon>
        <taxon>Embryophyta</taxon>
        <taxon>Tracheophyta</taxon>
        <taxon>Spermatophyta</taxon>
        <taxon>Magnoliopsida</taxon>
        <taxon>Liliopsida</taxon>
        <taxon>Poales</taxon>
        <taxon>Cyperaceae</taxon>
        <taxon>Cyperoideae</taxon>
        <taxon>Cariceae</taxon>
        <taxon>Carex</taxon>
        <taxon>Carex subgen. Euthyceras</taxon>
    </lineage>
</organism>
<dbReference type="PANTHER" id="PTHR47926">
    <property type="entry name" value="PENTATRICOPEPTIDE REPEAT-CONTAINING PROTEIN"/>
    <property type="match status" value="1"/>
</dbReference>
<accession>A0A833VVC6</accession>